<dbReference type="Proteomes" id="UP000664658">
    <property type="component" value="Unassembled WGS sequence"/>
</dbReference>
<dbReference type="Pfam" id="PF05125">
    <property type="entry name" value="Phage_cap_P2"/>
    <property type="match status" value="1"/>
</dbReference>
<reference evidence="1" key="1">
    <citation type="submission" date="2021-03" db="EMBL/GenBank/DDBJ databases">
        <title>Plesiomonas shigelloides zfcc0051, isolated from zebrafish feces.</title>
        <authorList>
            <person name="Vanderhoek Z."/>
            <person name="Gaulke C."/>
        </authorList>
    </citation>
    <scope>NUCLEOTIDE SEQUENCE</scope>
    <source>
        <strain evidence="1">Zfcc0051</strain>
    </source>
</reference>
<sequence>MNQHTEKVFSQLQTQLANQYGADANKVAQGKYFSISGPQESQFINAIQARVDFLQKINLIPVTDIAGEKVLAGVQKTITGRKKDGRYRRTADPQGGKYACVETDSGIIIPWHLMDVWARMGNKFLAIYAEYVQQQIGLDQIMIGWRGTKASENTDPETNPLLQDVNKGWMQWMRDNKPENILTEGDGGGGKIKIFGEGADYANLDQLGYDLRQGLGDVHRERTDLVFMVGADLIAKEADLVSKAHGLTPTERGAIKQHELMGTFGGMPAATMPNFPARGAVITTFDNLSIYTQTGSMRRKVKDDDELKGVVDSYYRNEAYVVEDESLFVGIEFDHVVLPGDSGAPGVGG</sequence>
<name>A0A8I2B2G1_PLESH</name>
<accession>A0A8I2B2G1</accession>
<dbReference type="InterPro" id="IPR006441">
    <property type="entry name" value="Phage_P2_GpN"/>
</dbReference>
<proteinExistence type="predicted"/>
<dbReference type="EMBL" id="JAFNAA010000005">
    <property type="protein sequence ID" value="MBO1107891.1"/>
    <property type="molecule type" value="Genomic_DNA"/>
</dbReference>
<protein>
    <submittedName>
        <fullName evidence="1">Phage major capsid protein, P2 family</fullName>
    </submittedName>
</protein>
<comment type="caution">
    <text evidence="1">The sequence shown here is derived from an EMBL/GenBank/DDBJ whole genome shotgun (WGS) entry which is preliminary data.</text>
</comment>
<organism evidence="1 2">
    <name type="scientific">Plesiomonas shigelloides</name>
    <name type="common">Aeromonas shigelloides</name>
    <dbReference type="NCBI Taxonomy" id="703"/>
    <lineage>
        <taxon>Bacteria</taxon>
        <taxon>Pseudomonadati</taxon>
        <taxon>Pseudomonadota</taxon>
        <taxon>Gammaproteobacteria</taxon>
        <taxon>Enterobacterales</taxon>
        <taxon>Enterobacteriaceae</taxon>
        <taxon>Plesiomonas</taxon>
    </lineage>
</organism>
<evidence type="ECO:0000313" key="1">
    <source>
        <dbReference type="EMBL" id="MBO1107891.1"/>
    </source>
</evidence>
<gene>
    <name evidence="1" type="ORF">J2R62_06585</name>
</gene>
<dbReference type="AlphaFoldDB" id="A0A8I2B2G1"/>
<dbReference type="NCBIfam" id="TIGR01551">
    <property type="entry name" value="major_capsid_P2"/>
    <property type="match status" value="1"/>
</dbReference>
<evidence type="ECO:0000313" key="2">
    <source>
        <dbReference type="Proteomes" id="UP000664658"/>
    </source>
</evidence>
<dbReference type="RefSeq" id="WP_207541860.1">
    <property type="nucleotide sequence ID" value="NZ_JAFNAA010000005.1"/>
</dbReference>